<dbReference type="InterPro" id="IPR018060">
    <property type="entry name" value="HTH_AraC"/>
</dbReference>
<dbReference type="SMART" id="SM00342">
    <property type="entry name" value="HTH_ARAC"/>
    <property type="match status" value="1"/>
</dbReference>
<dbReference type="SUPFAM" id="SSF46689">
    <property type="entry name" value="Homeodomain-like"/>
    <property type="match status" value="1"/>
</dbReference>
<dbReference type="Pfam" id="PF01965">
    <property type="entry name" value="DJ-1_PfpI"/>
    <property type="match status" value="1"/>
</dbReference>
<organism evidence="4 5">
    <name type="scientific">Emticicia soli</name>
    <dbReference type="NCBI Taxonomy" id="2027878"/>
    <lineage>
        <taxon>Bacteria</taxon>
        <taxon>Pseudomonadati</taxon>
        <taxon>Bacteroidota</taxon>
        <taxon>Cytophagia</taxon>
        <taxon>Cytophagales</taxon>
        <taxon>Leadbetterellaceae</taxon>
        <taxon>Emticicia</taxon>
    </lineage>
</organism>
<dbReference type="Pfam" id="PF12833">
    <property type="entry name" value="HTH_18"/>
    <property type="match status" value="1"/>
</dbReference>
<dbReference type="PANTHER" id="PTHR43130:SF3">
    <property type="entry name" value="HTH-TYPE TRANSCRIPTIONAL REGULATOR RV1931C"/>
    <property type="match status" value="1"/>
</dbReference>
<reference evidence="5" key="1">
    <citation type="journal article" date="2019" name="Int. J. Syst. Evol. Microbiol.">
        <title>The Global Catalogue of Microorganisms (GCM) 10K type strain sequencing project: providing services to taxonomists for standard genome sequencing and annotation.</title>
        <authorList>
            <consortium name="The Broad Institute Genomics Platform"/>
            <consortium name="The Broad Institute Genome Sequencing Center for Infectious Disease"/>
            <person name="Wu L."/>
            <person name="Ma J."/>
        </authorList>
    </citation>
    <scope>NUCLEOTIDE SEQUENCE [LARGE SCALE GENOMIC DNA]</scope>
    <source>
        <strain evidence="5">KCTC 52344</strain>
    </source>
</reference>
<accession>A0ABW5J300</accession>
<dbReference type="Gene3D" id="3.40.50.880">
    <property type="match status" value="1"/>
</dbReference>
<dbReference type="SUPFAM" id="SSF52317">
    <property type="entry name" value="Class I glutamine amidotransferase-like"/>
    <property type="match status" value="1"/>
</dbReference>
<dbReference type="PROSITE" id="PS01124">
    <property type="entry name" value="HTH_ARAC_FAMILY_2"/>
    <property type="match status" value="1"/>
</dbReference>
<dbReference type="PANTHER" id="PTHR43130">
    <property type="entry name" value="ARAC-FAMILY TRANSCRIPTIONAL REGULATOR"/>
    <property type="match status" value="1"/>
</dbReference>
<dbReference type="InterPro" id="IPR052158">
    <property type="entry name" value="INH-QAR"/>
</dbReference>
<dbReference type="InterPro" id="IPR002818">
    <property type="entry name" value="DJ-1/PfpI"/>
</dbReference>
<evidence type="ECO:0000313" key="5">
    <source>
        <dbReference type="Proteomes" id="UP001597510"/>
    </source>
</evidence>
<keyword evidence="5" id="KW-1185">Reference proteome</keyword>
<evidence type="ECO:0000259" key="3">
    <source>
        <dbReference type="PROSITE" id="PS01124"/>
    </source>
</evidence>
<keyword evidence="1" id="KW-0805">Transcription regulation</keyword>
<evidence type="ECO:0000256" key="2">
    <source>
        <dbReference type="ARBA" id="ARBA00023163"/>
    </source>
</evidence>
<gene>
    <name evidence="4" type="ORF">ACFSR2_03085</name>
</gene>
<evidence type="ECO:0000256" key="1">
    <source>
        <dbReference type="ARBA" id="ARBA00023015"/>
    </source>
</evidence>
<dbReference type="RefSeq" id="WP_340236292.1">
    <property type="nucleotide sequence ID" value="NZ_JBBEWC010000006.1"/>
</dbReference>
<dbReference type="Proteomes" id="UP001597510">
    <property type="component" value="Unassembled WGS sequence"/>
</dbReference>
<feature type="domain" description="HTH araC/xylS-type" evidence="3">
    <location>
        <begin position="220"/>
        <end position="308"/>
    </location>
</feature>
<dbReference type="EMBL" id="JBHULC010000003">
    <property type="protein sequence ID" value="MFD2519853.1"/>
    <property type="molecule type" value="Genomic_DNA"/>
</dbReference>
<dbReference type="Gene3D" id="1.10.10.60">
    <property type="entry name" value="Homeodomain-like"/>
    <property type="match status" value="1"/>
</dbReference>
<sequence>MATTKIVFLILPEIQLLDLAGADQVFYEAKCYGSGIEIDYCAFETNIHTSTLLPIGKVKALDEISFKAGDYLIIPGAETSYLLSDEFKSKQYLFEWLKMAHNQGVILCSVCTGAFALALAGLLDGRKCTTHWKRTAQLQTLFPDVEVVENILFIEDGNILTSAGVTSGIDLALHIVSQLEDEFFAYKVARELVIYMRRQGHHAQQSIFLQYRNHIHSGVHKVQDWLQENIHQKTSLTDLAEIACMSTRNFTRVFRKETGISVNDFTTLIRKEKIKALIKKPDMTHSQIAKACGLKSERHVMRLLKQLS</sequence>
<protein>
    <submittedName>
        <fullName evidence="4">GlxA family transcriptional regulator</fullName>
    </submittedName>
</protein>
<evidence type="ECO:0000313" key="4">
    <source>
        <dbReference type="EMBL" id="MFD2519853.1"/>
    </source>
</evidence>
<dbReference type="InterPro" id="IPR009057">
    <property type="entry name" value="Homeodomain-like_sf"/>
</dbReference>
<keyword evidence="2" id="KW-0804">Transcription</keyword>
<dbReference type="InterPro" id="IPR029062">
    <property type="entry name" value="Class_I_gatase-like"/>
</dbReference>
<comment type="caution">
    <text evidence="4">The sequence shown here is derived from an EMBL/GenBank/DDBJ whole genome shotgun (WGS) entry which is preliminary data.</text>
</comment>
<name>A0ABW5J300_9BACT</name>
<proteinExistence type="predicted"/>